<feature type="binding site" description="covalent" evidence="8">
    <location>
        <position position="235"/>
    </location>
    <ligand>
        <name>heme c</name>
        <dbReference type="ChEBI" id="CHEBI:61717"/>
        <label>2</label>
    </ligand>
</feature>
<evidence type="ECO:0000313" key="12">
    <source>
        <dbReference type="EMBL" id="MDC5741695.1"/>
    </source>
</evidence>
<reference evidence="12" key="2">
    <citation type="submission" date="2022-11" db="EMBL/GenBank/DDBJ databases">
        <title>Role of the vibriolysin VemA secreted by the emergent pathogen Vibrio europaeus in the colonization of Manila clam mucus.</title>
        <authorList>
            <person name="Martinez C."/>
            <person name="Rodriguez S."/>
            <person name="Vences A."/>
            <person name="Barja J.L."/>
            <person name="Toranzo A.E."/>
            <person name="Dubert J."/>
        </authorList>
    </citation>
    <scope>NUCLEOTIDE SEQUENCE</scope>
    <source>
        <strain evidence="12">3454</strain>
    </source>
</reference>
<dbReference type="PANTHER" id="PTHR30600:SF7">
    <property type="entry name" value="CYTOCHROME C PEROXIDASE-RELATED"/>
    <property type="match status" value="1"/>
</dbReference>
<dbReference type="Proteomes" id="UP001150001">
    <property type="component" value="Unassembled WGS sequence"/>
</dbReference>
<dbReference type="GO" id="GO:0004130">
    <property type="term" value="F:cytochrome-c peroxidase activity"/>
    <property type="evidence" value="ECO:0007669"/>
    <property type="project" value="TreeGrafter"/>
</dbReference>
<feature type="binding site" description="axial binding residue" evidence="9">
    <location>
        <position position="313"/>
    </location>
    <ligand>
        <name>heme c</name>
        <dbReference type="ChEBI" id="CHEBI:61717"/>
        <label>2</label>
    </ligand>
    <ligandPart>
        <name>Fe</name>
        <dbReference type="ChEBI" id="CHEBI:18248"/>
    </ligandPart>
</feature>
<dbReference type="InterPro" id="IPR026259">
    <property type="entry name" value="MauG/Cytc_peroxidase"/>
</dbReference>
<keyword evidence="7 9" id="KW-0408">Iron</keyword>
<comment type="cofactor">
    <cofactor evidence="8">
        <name>heme</name>
        <dbReference type="ChEBI" id="CHEBI:30413"/>
    </cofactor>
    <text evidence="8">Binds 2 heme groups.</text>
</comment>
<dbReference type="GO" id="GO:0009055">
    <property type="term" value="F:electron transfer activity"/>
    <property type="evidence" value="ECO:0007669"/>
    <property type="project" value="InterPro"/>
</dbReference>
<comment type="PTM">
    <text evidence="8">Binds 2 heme groups per subunit.</text>
</comment>
<feature type="domain" description="Cytochrome c" evidence="11">
    <location>
        <begin position="221"/>
        <end position="338"/>
    </location>
</feature>
<dbReference type="PROSITE" id="PS51007">
    <property type="entry name" value="CYTC"/>
    <property type="match status" value="2"/>
</dbReference>
<dbReference type="PANTHER" id="PTHR30600">
    <property type="entry name" value="CYTOCHROME C PEROXIDASE-RELATED"/>
    <property type="match status" value="1"/>
</dbReference>
<dbReference type="PIRSF" id="PIRSF000294">
    <property type="entry name" value="Cytochrome-c_peroxidase"/>
    <property type="match status" value="1"/>
</dbReference>
<dbReference type="EMBL" id="LUAX01000001">
    <property type="protein sequence ID" value="OAN00600.1"/>
    <property type="molecule type" value="Genomic_DNA"/>
</dbReference>
<keyword evidence="4" id="KW-0732">Signal</keyword>
<dbReference type="AlphaFoldDB" id="A0A178JG05"/>
<feature type="domain" description="Cytochrome c" evidence="11">
    <location>
        <begin position="72"/>
        <end position="172"/>
    </location>
</feature>
<dbReference type="OrthoDB" id="9805202at2"/>
<keyword evidence="10" id="KW-0812">Transmembrane</keyword>
<evidence type="ECO:0000313" key="15">
    <source>
        <dbReference type="Proteomes" id="UP001150001"/>
    </source>
</evidence>
<feature type="transmembrane region" description="Helical" evidence="10">
    <location>
        <begin position="7"/>
        <end position="27"/>
    </location>
</feature>
<keyword evidence="3 9" id="KW-0479">Metal-binding</keyword>
<evidence type="ECO:0000256" key="6">
    <source>
        <dbReference type="ARBA" id="ARBA00023002"/>
    </source>
</evidence>
<keyword evidence="2 8" id="KW-0349">Heme</keyword>
<organism evidence="13 14">
    <name type="scientific">Vibrio europaeus</name>
    <dbReference type="NCBI Taxonomy" id="300876"/>
    <lineage>
        <taxon>Bacteria</taxon>
        <taxon>Pseudomonadati</taxon>
        <taxon>Pseudomonadota</taxon>
        <taxon>Gammaproteobacteria</taxon>
        <taxon>Vibrionales</taxon>
        <taxon>Vibrionaceae</taxon>
        <taxon>Vibrio</taxon>
        <taxon>Vibrio oreintalis group</taxon>
    </lineage>
</organism>
<feature type="binding site" description="axial binding residue" evidence="9">
    <location>
        <position position="239"/>
    </location>
    <ligand>
        <name>heme c</name>
        <dbReference type="ChEBI" id="CHEBI:61717"/>
        <label>2</label>
    </ligand>
    <ligandPart>
        <name>Fe</name>
        <dbReference type="ChEBI" id="CHEBI:18248"/>
    </ligandPart>
</feature>
<gene>
    <name evidence="13" type="ORF">AZ468_05600</name>
    <name evidence="12" type="ORF">OPW20_16600</name>
</gene>
<evidence type="ECO:0000256" key="2">
    <source>
        <dbReference type="ARBA" id="ARBA00022617"/>
    </source>
</evidence>
<keyword evidence="10" id="KW-0472">Membrane</keyword>
<dbReference type="Proteomes" id="UP000094761">
    <property type="component" value="Unassembled WGS sequence"/>
</dbReference>
<evidence type="ECO:0000259" key="11">
    <source>
        <dbReference type="PROSITE" id="PS51007"/>
    </source>
</evidence>
<comment type="caution">
    <text evidence="13">The sequence shown here is derived from an EMBL/GenBank/DDBJ whole genome shotgun (WGS) entry which is preliminary data.</text>
</comment>
<feature type="binding site" description="covalent" evidence="8">
    <location>
        <position position="94"/>
    </location>
    <ligand>
        <name>heme c</name>
        <dbReference type="ChEBI" id="CHEBI:61717"/>
        <label>1</label>
    </ligand>
</feature>
<sequence>MIINKRSVVIILAIALAGIAPLFWLILQSDGDNHSHNDEHQHHTLSTNVQKEMLLSSSLVSPIPSGGDIDKAQAKLGWLLFKDPQLSSNGQISCESCHDLSSNGAEPTAVSTGVEGRGERNSLTVFNASLNYRFFWDGRANTLDDQIDGPIHSNVEMNSNWKDITEYVTNSPQYSRLFDEQQVEINEATIKSMLVEFMNALVTPNSPFDKYLSGDRNALTTQQIKGWKLFQQHGCIRCHRGTNIGGGMVMKFGLYGQEYNGQERSADTGRHIHTNKPEDMYIFRVASLRNVAATPPYFHDGQTRNLEDAIEIMARSQLGLSLTPKEIDAISAFLNTLSADRPAILEEFENESY</sequence>
<comment type="subcellular location">
    <subcellularLocation>
        <location evidence="1">Periplasm</location>
    </subcellularLocation>
</comment>
<dbReference type="InterPro" id="IPR004852">
    <property type="entry name" value="Di-haem_cyt_c_peroxidsae"/>
</dbReference>
<evidence type="ECO:0000256" key="9">
    <source>
        <dbReference type="PIRSR" id="PIRSR000294-2"/>
    </source>
</evidence>
<protein>
    <submittedName>
        <fullName evidence="12">C-type cytochrome</fullName>
    </submittedName>
    <submittedName>
        <fullName evidence="13">Cytochrome B6</fullName>
    </submittedName>
</protein>
<dbReference type="GO" id="GO:0020037">
    <property type="term" value="F:heme binding"/>
    <property type="evidence" value="ECO:0007669"/>
    <property type="project" value="InterPro"/>
</dbReference>
<proteinExistence type="predicted"/>
<accession>A0A178JG05</accession>
<name>A0A178JG05_9VIBR</name>
<evidence type="ECO:0000256" key="4">
    <source>
        <dbReference type="ARBA" id="ARBA00022729"/>
    </source>
</evidence>
<evidence type="ECO:0000313" key="14">
    <source>
        <dbReference type="Proteomes" id="UP000094761"/>
    </source>
</evidence>
<dbReference type="InterPro" id="IPR036909">
    <property type="entry name" value="Cyt_c-like_dom_sf"/>
</dbReference>
<keyword evidence="5" id="KW-0574">Periplasm</keyword>
<feature type="binding site" description="axial binding residue" evidence="9">
    <location>
        <position position="98"/>
    </location>
    <ligand>
        <name>heme c</name>
        <dbReference type="ChEBI" id="CHEBI:61717"/>
        <label>1</label>
    </ligand>
    <ligandPart>
        <name>Fe</name>
        <dbReference type="ChEBI" id="CHEBI:18248"/>
    </ligandPart>
</feature>
<evidence type="ECO:0000256" key="3">
    <source>
        <dbReference type="ARBA" id="ARBA00022723"/>
    </source>
</evidence>
<dbReference type="GeneID" id="78075154"/>
<keyword evidence="15" id="KW-1185">Reference proteome</keyword>
<keyword evidence="10" id="KW-1133">Transmembrane helix</keyword>
<evidence type="ECO:0000256" key="8">
    <source>
        <dbReference type="PIRSR" id="PIRSR000294-1"/>
    </source>
</evidence>
<dbReference type="RefSeq" id="WP_069666512.1">
    <property type="nucleotide sequence ID" value="NZ_JAPFIM010000026.1"/>
</dbReference>
<reference evidence="13 14" key="1">
    <citation type="submission" date="2016-03" db="EMBL/GenBank/DDBJ databases">
        <title>Draft genome sequence of the Vibrio tubiashii subs. europaeus.</title>
        <authorList>
            <person name="Spinard E."/>
            <person name="Dubert J."/>
            <person name="Nelson D.R."/>
            <person name="Barja J.L."/>
        </authorList>
    </citation>
    <scope>NUCLEOTIDE SEQUENCE [LARGE SCALE GENOMIC DNA]</scope>
    <source>
        <strain evidence="14">PP-638</strain>
        <strain evidence="13">PP2-638</strain>
    </source>
</reference>
<dbReference type="InterPro" id="IPR051395">
    <property type="entry name" value="Cytochrome_c_Peroxidase/MauG"/>
</dbReference>
<keyword evidence="6" id="KW-0560">Oxidoreductase</keyword>
<feature type="binding site" description="covalent" evidence="8">
    <location>
        <position position="97"/>
    </location>
    <ligand>
        <name>heme c</name>
        <dbReference type="ChEBI" id="CHEBI:61717"/>
        <label>1</label>
    </ligand>
</feature>
<evidence type="ECO:0000256" key="7">
    <source>
        <dbReference type="ARBA" id="ARBA00023004"/>
    </source>
</evidence>
<dbReference type="SUPFAM" id="SSF46626">
    <property type="entry name" value="Cytochrome c"/>
    <property type="match status" value="2"/>
</dbReference>
<dbReference type="Gene3D" id="1.10.760.10">
    <property type="entry name" value="Cytochrome c-like domain"/>
    <property type="match status" value="2"/>
</dbReference>
<evidence type="ECO:0000256" key="5">
    <source>
        <dbReference type="ARBA" id="ARBA00022764"/>
    </source>
</evidence>
<dbReference type="Pfam" id="PF03150">
    <property type="entry name" value="CCP_MauG"/>
    <property type="match status" value="1"/>
</dbReference>
<evidence type="ECO:0000256" key="1">
    <source>
        <dbReference type="ARBA" id="ARBA00004418"/>
    </source>
</evidence>
<evidence type="ECO:0000313" key="13">
    <source>
        <dbReference type="EMBL" id="OAN00600.1"/>
    </source>
</evidence>
<dbReference type="GO" id="GO:0046872">
    <property type="term" value="F:metal ion binding"/>
    <property type="evidence" value="ECO:0007669"/>
    <property type="project" value="UniProtKB-KW"/>
</dbReference>
<dbReference type="GO" id="GO:0042597">
    <property type="term" value="C:periplasmic space"/>
    <property type="evidence" value="ECO:0007669"/>
    <property type="project" value="UniProtKB-SubCell"/>
</dbReference>
<feature type="binding site" description="covalent" evidence="8">
    <location>
        <position position="238"/>
    </location>
    <ligand>
        <name>heme c</name>
        <dbReference type="ChEBI" id="CHEBI:61717"/>
        <label>2</label>
    </ligand>
</feature>
<evidence type="ECO:0000256" key="10">
    <source>
        <dbReference type="SAM" id="Phobius"/>
    </source>
</evidence>
<dbReference type="InterPro" id="IPR009056">
    <property type="entry name" value="Cyt_c-like_dom"/>
</dbReference>
<dbReference type="EMBL" id="JAPFIT010000018">
    <property type="protein sequence ID" value="MDC5741695.1"/>
    <property type="molecule type" value="Genomic_DNA"/>
</dbReference>